<evidence type="ECO:0000313" key="4">
    <source>
        <dbReference type="Proteomes" id="UP000291343"/>
    </source>
</evidence>
<dbReference type="PROSITE" id="PS50106">
    <property type="entry name" value="PDZ"/>
    <property type="match status" value="1"/>
</dbReference>
<dbReference type="InterPro" id="IPR036034">
    <property type="entry name" value="PDZ_sf"/>
</dbReference>
<organism evidence="3 4">
    <name type="scientific">Laodelphax striatellus</name>
    <name type="common">Small brown planthopper</name>
    <name type="synonym">Delphax striatella</name>
    <dbReference type="NCBI Taxonomy" id="195883"/>
    <lineage>
        <taxon>Eukaryota</taxon>
        <taxon>Metazoa</taxon>
        <taxon>Ecdysozoa</taxon>
        <taxon>Arthropoda</taxon>
        <taxon>Hexapoda</taxon>
        <taxon>Insecta</taxon>
        <taxon>Pterygota</taxon>
        <taxon>Neoptera</taxon>
        <taxon>Paraneoptera</taxon>
        <taxon>Hemiptera</taxon>
        <taxon>Auchenorrhyncha</taxon>
        <taxon>Fulgoroidea</taxon>
        <taxon>Delphacidae</taxon>
        <taxon>Criomorphinae</taxon>
        <taxon>Laodelphax</taxon>
    </lineage>
</organism>
<feature type="compositionally biased region" description="Low complexity" evidence="1">
    <location>
        <begin position="145"/>
        <end position="161"/>
    </location>
</feature>
<comment type="caution">
    <text evidence="3">The sequence shown here is derived from an EMBL/GenBank/DDBJ whole genome shotgun (WGS) entry which is preliminary data.</text>
</comment>
<evidence type="ECO:0000256" key="1">
    <source>
        <dbReference type="SAM" id="MobiDB-lite"/>
    </source>
</evidence>
<proteinExistence type="predicted"/>
<dbReference type="OrthoDB" id="6626906at2759"/>
<feature type="compositionally biased region" description="Polar residues" evidence="1">
    <location>
        <begin position="270"/>
        <end position="289"/>
    </location>
</feature>
<evidence type="ECO:0000259" key="2">
    <source>
        <dbReference type="PROSITE" id="PS50106"/>
    </source>
</evidence>
<feature type="compositionally biased region" description="Basic and acidic residues" evidence="1">
    <location>
        <begin position="755"/>
        <end position="779"/>
    </location>
</feature>
<protein>
    <recommendedName>
        <fullName evidence="2">PDZ domain-containing protein</fullName>
    </recommendedName>
</protein>
<feature type="region of interest" description="Disordered" evidence="1">
    <location>
        <begin position="607"/>
        <end position="655"/>
    </location>
</feature>
<dbReference type="SUPFAM" id="SSF50156">
    <property type="entry name" value="PDZ domain-like"/>
    <property type="match status" value="1"/>
</dbReference>
<dbReference type="AlphaFoldDB" id="A0A482XAQ3"/>
<feature type="compositionally biased region" description="Pro residues" evidence="1">
    <location>
        <begin position="206"/>
        <end position="218"/>
    </location>
</feature>
<name>A0A482XAQ3_LAOST</name>
<feature type="compositionally biased region" description="Basic and acidic residues" evidence="1">
    <location>
        <begin position="451"/>
        <end position="467"/>
    </location>
</feature>
<accession>A0A482XAQ3</accession>
<dbReference type="EMBL" id="QKKF02014524">
    <property type="protein sequence ID" value="RZF42732.1"/>
    <property type="molecule type" value="Genomic_DNA"/>
</dbReference>
<gene>
    <name evidence="3" type="ORF">LSTR_LSTR014313</name>
</gene>
<feature type="compositionally biased region" description="Basic and acidic residues" evidence="1">
    <location>
        <begin position="607"/>
        <end position="648"/>
    </location>
</feature>
<feature type="region of interest" description="Disordered" evidence="1">
    <location>
        <begin position="735"/>
        <end position="795"/>
    </location>
</feature>
<dbReference type="SMR" id="A0A482XAQ3"/>
<feature type="compositionally biased region" description="Polar residues" evidence="1">
    <location>
        <begin position="468"/>
        <end position="494"/>
    </location>
</feature>
<feature type="compositionally biased region" description="Basic and acidic residues" evidence="1">
    <location>
        <begin position="315"/>
        <end position="335"/>
    </location>
</feature>
<keyword evidence="4" id="KW-1185">Reference proteome</keyword>
<dbReference type="InterPro" id="IPR001478">
    <property type="entry name" value="PDZ"/>
</dbReference>
<reference evidence="3 4" key="1">
    <citation type="journal article" date="2017" name="Gigascience">
        <title>Genome sequence of the small brown planthopper, Laodelphax striatellus.</title>
        <authorList>
            <person name="Zhu J."/>
            <person name="Jiang F."/>
            <person name="Wang X."/>
            <person name="Yang P."/>
            <person name="Bao Y."/>
            <person name="Zhao W."/>
            <person name="Wang W."/>
            <person name="Lu H."/>
            <person name="Wang Q."/>
            <person name="Cui N."/>
            <person name="Li J."/>
            <person name="Chen X."/>
            <person name="Luo L."/>
            <person name="Yu J."/>
            <person name="Kang L."/>
            <person name="Cui F."/>
        </authorList>
    </citation>
    <scope>NUCLEOTIDE SEQUENCE [LARGE SCALE GENOMIC DNA]</scope>
    <source>
        <strain evidence="3">Lst14</strain>
    </source>
</reference>
<feature type="compositionally biased region" description="Polar residues" evidence="1">
    <location>
        <begin position="569"/>
        <end position="578"/>
    </location>
</feature>
<feature type="compositionally biased region" description="Low complexity" evidence="1">
    <location>
        <begin position="219"/>
        <end position="235"/>
    </location>
</feature>
<feature type="compositionally biased region" description="Basic and acidic residues" evidence="1">
    <location>
        <begin position="557"/>
        <end position="567"/>
    </location>
</feature>
<dbReference type="Pfam" id="PF00595">
    <property type="entry name" value="PDZ"/>
    <property type="match status" value="1"/>
</dbReference>
<feature type="compositionally biased region" description="Basic residues" evidence="1">
    <location>
        <begin position="886"/>
        <end position="896"/>
    </location>
</feature>
<feature type="compositionally biased region" description="Basic and acidic residues" evidence="1">
    <location>
        <begin position="495"/>
        <end position="506"/>
    </location>
</feature>
<feature type="region of interest" description="Disordered" evidence="1">
    <location>
        <begin position="878"/>
        <end position="899"/>
    </location>
</feature>
<feature type="compositionally biased region" description="Basic and acidic residues" evidence="1">
    <location>
        <begin position="247"/>
        <end position="264"/>
    </location>
</feature>
<dbReference type="Gene3D" id="2.30.42.10">
    <property type="match status" value="1"/>
</dbReference>
<evidence type="ECO:0000313" key="3">
    <source>
        <dbReference type="EMBL" id="RZF42732.1"/>
    </source>
</evidence>
<sequence>MSQKVLDILLQKNDTRIPWGFSLCAGPDGAVLIDKVFPGALASQYLNPGDRLLSIDGKDCTKMSTTEASQIATRPANALNLLVAKNADKVVHRQYSDTAAPAVNWSTPVINVRVRSTPVTNVRFTPDPNLRSTPVASVLSDDNVRTTTNSNVRSTTNSNVRPAAAVSSSQEAWRRRCRQSTSPSSSARRAKAAFWERCTSPQRQPRLPPPDHLPPPPSDYRSSRSASSGRSTPTRFCSDADVASEPDVDRRRLSADWDSSKSDSGRGSYGRQQSCPSWITNSNESLNFHNSRKLESTASSESREHRANYNQTSTHESRSRTADSRFSSHEKENDSKWFSNHNSRSKTADNAFNAHEKEDAKWIRSQETRSGVDSHENQDKWIPSHETKSEINNSLFNSRENQDSKWVRSHETRSGVDDSRFNSYVKDDIKRIPSQETKSVIDDSLFNSQEKENTTRWATSHDLRSDTAHNQYGSNGKENNTKRLPNQETSFTHVDSSESKTQKEEEDLKWFSSQEVKYGYVDSEARTHFVEDSKWPPSSLDKRFEFVDSESKILHEKEQSEVNKKWSEMVQSNSTSKSSFHDEKFSSLPKNFERHKFENLFDSSETKKEIDKKVASETSSREDYSSQMCTREEKRQETQESYRLESSSHRTTSKKCLETEFEKSFEQFAKMMQTGEESLLFKKAEEIVLEDESKMLSEQMSENFKETERRFESYVKDLNATDNANVEKKFEKTVMEKSEEMSVTRSHTPAGFYDNHQEASGEMEEKKKVESDKTSDASRDAASTPNVEKRPRPASEFLDRQGLYDAFNRLRSSSPSDVNETLFRICDVLQTDARTSIETGLCGVWCSERSKASRANVIFKNAWRREVGGWILGCGGVGGGASPDRRPKRRRLHSPRGRSQTLFNFPRGFHAFSRGKLPAPR</sequence>
<feature type="compositionally biased region" description="Basic and acidic residues" evidence="1">
    <location>
        <begin position="354"/>
        <end position="387"/>
    </location>
</feature>
<dbReference type="InParanoid" id="A0A482XAQ3"/>
<feature type="region of interest" description="Disordered" evidence="1">
    <location>
        <begin position="144"/>
        <end position="387"/>
    </location>
</feature>
<feature type="region of interest" description="Disordered" evidence="1">
    <location>
        <begin position="557"/>
        <end position="583"/>
    </location>
</feature>
<dbReference type="Proteomes" id="UP000291343">
    <property type="component" value="Unassembled WGS sequence"/>
</dbReference>
<dbReference type="SMART" id="SM00228">
    <property type="entry name" value="PDZ"/>
    <property type="match status" value="1"/>
</dbReference>
<feature type="region of interest" description="Disordered" evidence="1">
    <location>
        <begin position="451"/>
        <end position="506"/>
    </location>
</feature>
<feature type="domain" description="PDZ" evidence="2">
    <location>
        <begin position="7"/>
        <end position="87"/>
    </location>
</feature>